<dbReference type="Gene3D" id="2.60.40.10">
    <property type="entry name" value="Immunoglobulins"/>
    <property type="match status" value="1"/>
</dbReference>
<dbReference type="EMBL" id="BART01007038">
    <property type="protein sequence ID" value="GAG53758.1"/>
    <property type="molecule type" value="Genomic_DNA"/>
</dbReference>
<evidence type="ECO:0000313" key="1">
    <source>
        <dbReference type="EMBL" id="GAG53758.1"/>
    </source>
</evidence>
<gene>
    <name evidence="1" type="ORF">S01H4_16066</name>
</gene>
<protein>
    <submittedName>
        <fullName evidence="1">Uncharacterized protein</fullName>
    </submittedName>
</protein>
<organism evidence="1">
    <name type="scientific">marine sediment metagenome</name>
    <dbReference type="NCBI Taxonomy" id="412755"/>
    <lineage>
        <taxon>unclassified sequences</taxon>
        <taxon>metagenomes</taxon>
        <taxon>ecological metagenomes</taxon>
    </lineage>
</organism>
<comment type="caution">
    <text evidence="1">The sequence shown here is derived from an EMBL/GenBank/DDBJ whole genome shotgun (WGS) entry which is preliminary data.</text>
</comment>
<accession>X0YZS1</accession>
<proteinExistence type="predicted"/>
<dbReference type="InterPro" id="IPR013783">
    <property type="entry name" value="Ig-like_fold"/>
</dbReference>
<dbReference type="AlphaFoldDB" id="X0YZS1"/>
<feature type="non-terminal residue" evidence="1">
    <location>
        <position position="1"/>
    </location>
</feature>
<reference evidence="1" key="1">
    <citation type="journal article" date="2014" name="Front. Microbiol.">
        <title>High frequency of phylogenetically diverse reductive dehalogenase-homologous genes in deep subseafloor sedimentary metagenomes.</title>
        <authorList>
            <person name="Kawai M."/>
            <person name="Futagami T."/>
            <person name="Toyoda A."/>
            <person name="Takaki Y."/>
            <person name="Nishi S."/>
            <person name="Hori S."/>
            <person name="Arai W."/>
            <person name="Tsubouchi T."/>
            <person name="Morono Y."/>
            <person name="Uchiyama I."/>
            <person name="Ito T."/>
            <person name="Fujiyama A."/>
            <person name="Inagaki F."/>
            <person name="Takami H."/>
        </authorList>
    </citation>
    <scope>NUCLEOTIDE SEQUENCE</scope>
    <source>
        <strain evidence="1">Expedition CK06-06</strain>
    </source>
</reference>
<sequence length="100" mass="11408">FTWKQGSIERVKSWYLYRSEADGGPYEPFLIIEYTGEDGPQYSSTVNMPVPVGEKKTYYFVLVTTTDQNVTSADSNQVSVTIDKRIPAPVYNFRLKVKAE</sequence>
<name>X0YZS1_9ZZZZ</name>